<dbReference type="AlphaFoldDB" id="A0A4E0QVW4"/>
<organism evidence="1 2">
    <name type="scientific">Fasciola hepatica</name>
    <name type="common">Liver fluke</name>
    <dbReference type="NCBI Taxonomy" id="6192"/>
    <lineage>
        <taxon>Eukaryota</taxon>
        <taxon>Metazoa</taxon>
        <taxon>Spiralia</taxon>
        <taxon>Lophotrochozoa</taxon>
        <taxon>Platyhelminthes</taxon>
        <taxon>Trematoda</taxon>
        <taxon>Digenea</taxon>
        <taxon>Plagiorchiida</taxon>
        <taxon>Echinostomata</taxon>
        <taxon>Echinostomatoidea</taxon>
        <taxon>Fasciolidae</taxon>
        <taxon>Fasciola</taxon>
    </lineage>
</organism>
<comment type="caution">
    <text evidence="1">The sequence shown here is derived from an EMBL/GenBank/DDBJ whole genome shotgun (WGS) entry which is preliminary data.</text>
</comment>
<sequence length="115" mass="13495">MDRMLLRSSVFEFSRNDTLCLARPHKDVSDPKVLRLPSKNFIDCIKYRVYFATFLVVLAVVRKLPQNTLRTKQHGDQAHFQVLVFIPIHKIRNDSKQRRGVIIQICLCTCVRVRN</sequence>
<accession>A0A4E0QVW4</accession>
<dbReference type="EMBL" id="JXXN02009818">
    <property type="protein sequence ID" value="THD18594.1"/>
    <property type="molecule type" value="Genomic_DNA"/>
</dbReference>
<keyword evidence="2" id="KW-1185">Reference proteome</keyword>
<proteinExistence type="predicted"/>
<evidence type="ECO:0000313" key="2">
    <source>
        <dbReference type="Proteomes" id="UP000230066"/>
    </source>
</evidence>
<name>A0A4E0QVW4_FASHE</name>
<evidence type="ECO:0000313" key="1">
    <source>
        <dbReference type="EMBL" id="THD18594.1"/>
    </source>
</evidence>
<gene>
    <name evidence="1" type="ORF">D915_010846</name>
</gene>
<reference evidence="1" key="1">
    <citation type="submission" date="2019-03" db="EMBL/GenBank/DDBJ databases">
        <title>Improved annotation for the trematode Fasciola hepatica.</title>
        <authorList>
            <person name="Choi Y.-J."/>
            <person name="Martin J."/>
            <person name="Mitreva M."/>
        </authorList>
    </citation>
    <scope>NUCLEOTIDE SEQUENCE [LARGE SCALE GENOMIC DNA]</scope>
</reference>
<protein>
    <submittedName>
        <fullName evidence="1">Uncharacterized protein</fullName>
    </submittedName>
</protein>
<dbReference type="Proteomes" id="UP000230066">
    <property type="component" value="Unassembled WGS sequence"/>
</dbReference>